<sequence>MSFSGRSHVIEIKIFKLRFKTPLHIGADSTLREKVDTIIHSDTLYSALYDLAVRARSKIRDAISRREILLTSAFPYYEDGSEKIFFLPKPIFNFKIYGYDPKWDFELGKKLKKLTFVPSTWLESSDFIKEFLKNEISKKPDYLRETYAIDILPRVFVDRVTSSSNFYRMAQVFFHKGGLYFGVKFLSDGLEDEFRGLLKLLGDEGIGGRRSTGSGAFEFEEDKLVIKVPQGANFYLLLSLAVPSEDEMDNILKESSYELILRRGWFLLNTGHSLRRKSIWMFKEGSVLRKEIKGCAIDVTPDTLSEYLHAANSEVYKFAYAFTIPVGLSHE</sequence>
<evidence type="ECO:0000259" key="5">
    <source>
        <dbReference type="Pfam" id="PF03787"/>
    </source>
</evidence>
<accession>A0A7C2K2J1</accession>
<evidence type="ECO:0000313" key="7">
    <source>
        <dbReference type="EMBL" id="HEN28766.1"/>
    </source>
</evidence>
<dbReference type="AlphaFoldDB" id="A0A7C2K2J1"/>
<name>A0A7C2K2J1_UNCW3</name>
<reference evidence="7" key="1">
    <citation type="journal article" date="2020" name="mSystems">
        <title>Genome- and Community-Level Interaction Insights into Carbon Utilization and Element Cycling Functions of Hydrothermarchaeota in Hydrothermal Sediment.</title>
        <authorList>
            <person name="Zhou Z."/>
            <person name="Liu Y."/>
            <person name="Xu W."/>
            <person name="Pan J."/>
            <person name="Luo Z.H."/>
            <person name="Li M."/>
        </authorList>
    </citation>
    <scope>NUCLEOTIDE SEQUENCE [LARGE SCALE GENOMIC DNA]</scope>
    <source>
        <strain evidence="7">SpSt-34</strain>
    </source>
</reference>
<dbReference type="GO" id="GO:0051607">
    <property type="term" value="P:defense response to virus"/>
    <property type="evidence" value="ECO:0007669"/>
    <property type="project" value="UniProtKB-KW"/>
</dbReference>
<evidence type="ECO:0000256" key="1">
    <source>
        <dbReference type="ARBA" id="ARBA00005772"/>
    </source>
</evidence>
<proteinExistence type="inferred from homology"/>
<keyword evidence="3" id="KW-0694">RNA-binding</keyword>
<evidence type="ECO:0000259" key="6">
    <source>
        <dbReference type="Pfam" id="PF17953"/>
    </source>
</evidence>
<dbReference type="InterPro" id="IPR005537">
    <property type="entry name" value="RAMP_III_fam"/>
</dbReference>
<evidence type="ECO:0000256" key="2">
    <source>
        <dbReference type="ARBA" id="ARBA00016109"/>
    </source>
</evidence>
<organism evidence="7">
    <name type="scientific">candidate division WOR-3 bacterium</name>
    <dbReference type="NCBI Taxonomy" id="2052148"/>
    <lineage>
        <taxon>Bacteria</taxon>
        <taxon>Bacteria division WOR-3</taxon>
    </lineage>
</organism>
<evidence type="ECO:0000256" key="3">
    <source>
        <dbReference type="ARBA" id="ARBA00022884"/>
    </source>
</evidence>
<feature type="domain" description="Csm4 C-terminal" evidence="6">
    <location>
        <begin position="232"/>
        <end position="326"/>
    </location>
</feature>
<dbReference type="EMBL" id="DSOL01000260">
    <property type="protein sequence ID" value="HEN28766.1"/>
    <property type="molecule type" value="Genomic_DNA"/>
</dbReference>
<keyword evidence="4" id="KW-0051">Antiviral defense</keyword>
<feature type="domain" description="CRISPR type III-associated protein" evidence="5">
    <location>
        <begin position="16"/>
        <end position="218"/>
    </location>
</feature>
<dbReference type="GO" id="GO:0003723">
    <property type="term" value="F:RNA binding"/>
    <property type="evidence" value="ECO:0007669"/>
    <property type="project" value="UniProtKB-KW"/>
</dbReference>
<dbReference type="InterPro" id="IPR005510">
    <property type="entry name" value="Csm4"/>
</dbReference>
<gene>
    <name evidence="7" type="primary">csm4</name>
    <name evidence="7" type="ORF">ENQ77_09035</name>
</gene>
<comment type="caution">
    <text evidence="7">The sequence shown here is derived from an EMBL/GenBank/DDBJ whole genome shotgun (WGS) entry which is preliminary data.</text>
</comment>
<dbReference type="InterPro" id="IPR040932">
    <property type="entry name" value="Csm4_C"/>
</dbReference>
<protein>
    <recommendedName>
        <fullName evidence="2">CRISPR system Cms protein Csm4</fullName>
    </recommendedName>
</protein>
<dbReference type="Pfam" id="PF17953">
    <property type="entry name" value="Csm4_C"/>
    <property type="match status" value="1"/>
</dbReference>
<dbReference type="NCBIfam" id="TIGR01903">
    <property type="entry name" value="cas5_csm4"/>
    <property type="match status" value="1"/>
</dbReference>
<evidence type="ECO:0000256" key="4">
    <source>
        <dbReference type="ARBA" id="ARBA00023118"/>
    </source>
</evidence>
<dbReference type="Pfam" id="PF03787">
    <property type="entry name" value="RAMPs"/>
    <property type="match status" value="1"/>
</dbReference>
<comment type="similarity">
    <text evidence="1">Belongs to the CRISPR-associated Csm4 family.</text>
</comment>